<accession>A0A927AV16</accession>
<sequence length="1142" mass="129485">MVDEAPSFFRIQRRFLRSTQLERDWRDPEALQDYVLTNQARQSIGQIAAGLSQNSGLRAWRITGDYGSGKSSFGLLLAHLLHSGVDKLPNSFKKSFGKESALLTFKKAPNLFPILITGSREALGLAIVRGLYASSTDLIVPISETIVQEWSQVLKEKVVTDEQVLEWLKITHKHVVSTGQSQGTFLLLDEVGKFLEFAAMYPDRQDIYLLQSLSEFAVRSGKHPFYITALLHQGISAYAETLPVVQQKEWEKVAGRYEEILWHQPAEQLAELIANALDVRLSEIDVKLREQARTDMDAMIHLHWYGAAAAETLLSMLADRLYPLHPTVIPPLIRLFSSFGQNERSLFAFLLGNEPFGLQDFVSRTGGNTFFRLYDLYDYVRNVFGARMQMQGHRNHWKAIETIVSNFGDSKNEYSQLVKTIGLLNVLNADNLIPTDELLQIAIPDKEDTVRKVSELSESHHLYKRGRAGGYSLWPHTSINLEDAYQQAKKAVEPVRHIAAAITDWLDYKPIIARRHYIQTGTLRYFELVYCDVSSIRDYANTNFEADGRIIIPLCETPQDCKKAIALAEDQFMQEIPKVLLAVPAPLEGLGPLVTERQRWNWIERNIAGLEHDIFAQEEVSRQIAAAELNLQNQIRLTIGITTTSEIDGTKWFWKGLLKPDTGSRSIMTLLTEVFDEVYSKAPRINNELINRRVVSSAASKARLRLIDLLFRSPDKPFIGLEPDKTPPEMSMYLSVIQQPGLHRLINEKWTVALPDETEDLNLLLPTFTHIRYILNDRADQRVSIQYLNSELQKEPYGVRDGLFYLLLAIYAVINEQELAFYEDGTFIPRVTGNVFQRITKAPETFDIQYYPLTQVRTSLFRELFTKLNLGKTGSQRIDLLDVVKPLASFAAALPKYTINTKRLSPQSIAVRDALIAARDPSSLLFSELPKACGLRKIDKRESRQEDVSLPLVNALQLSIDEIRGAYPKLLQHILLRLLTEFQLEGTVNALRVALADRGEALSLYVKEARLKSFCLRIADRSLPEEKWAESMGSLICSVPPASWRDPDVHRFEQEIHNLVAQFIRVEAVAFLSSKATQSGEAVRVALTQATGEERERVLHLTDEEQEQADTLKQQIMNLIGTNNQVGMVAASRALWDLFKAD</sequence>
<comment type="caution">
    <text evidence="1">The sequence shown here is derived from an EMBL/GenBank/DDBJ whole genome shotgun (WGS) entry which is preliminary data.</text>
</comment>
<reference evidence="1" key="1">
    <citation type="submission" date="2020-09" db="EMBL/GenBank/DDBJ databases">
        <authorList>
            <person name="Kim M.K."/>
        </authorList>
    </citation>
    <scope>NUCLEOTIDE SEQUENCE</scope>
    <source>
        <strain evidence="1">BT702</strain>
    </source>
</reference>
<evidence type="ECO:0000313" key="1">
    <source>
        <dbReference type="EMBL" id="MBD2704938.1"/>
    </source>
</evidence>
<protein>
    <recommendedName>
        <fullName evidence="3">ATP-binding protein</fullName>
    </recommendedName>
</protein>
<evidence type="ECO:0000313" key="2">
    <source>
        <dbReference type="Proteomes" id="UP000598820"/>
    </source>
</evidence>
<keyword evidence="2" id="KW-1185">Reference proteome</keyword>
<evidence type="ECO:0008006" key="3">
    <source>
        <dbReference type="Google" id="ProtNLM"/>
    </source>
</evidence>
<name>A0A927AV16_9BACT</name>
<dbReference type="Proteomes" id="UP000598820">
    <property type="component" value="Unassembled WGS sequence"/>
</dbReference>
<proteinExistence type="predicted"/>
<gene>
    <name evidence="1" type="ORF">IC229_30180</name>
</gene>
<dbReference type="RefSeq" id="WP_190891907.1">
    <property type="nucleotide sequence ID" value="NZ_JACWZY010000040.1"/>
</dbReference>
<dbReference type="AlphaFoldDB" id="A0A927AV16"/>
<organism evidence="1 2">
    <name type="scientific">Spirosoma profusum</name>
    <dbReference type="NCBI Taxonomy" id="2771354"/>
    <lineage>
        <taxon>Bacteria</taxon>
        <taxon>Pseudomonadati</taxon>
        <taxon>Bacteroidota</taxon>
        <taxon>Cytophagia</taxon>
        <taxon>Cytophagales</taxon>
        <taxon>Cytophagaceae</taxon>
        <taxon>Spirosoma</taxon>
    </lineage>
</organism>
<dbReference type="EMBL" id="JACWZY010000040">
    <property type="protein sequence ID" value="MBD2704938.1"/>
    <property type="molecule type" value="Genomic_DNA"/>
</dbReference>